<evidence type="ECO:0000313" key="2">
    <source>
        <dbReference type="Proteomes" id="UP001345963"/>
    </source>
</evidence>
<protein>
    <submittedName>
        <fullName evidence="1">Uncharacterized protein</fullName>
    </submittedName>
</protein>
<reference evidence="1 2" key="1">
    <citation type="submission" date="2021-07" db="EMBL/GenBank/DDBJ databases">
        <authorList>
            <person name="Palmer J.M."/>
        </authorList>
    </citation>
    <scope>NUCLEOTIDE SEQUENCE [LARGE SCALE GENOMIC DNA]</scope>
    <source>
        <strain evidence="1 2">AT_MEX2019</strain>
        <tissue evidence="1">Muscle</tissue>
    </source>
</reference>
<comment type="caution">
    <text evidence="1">The sequence shown here is derived from an EMBL/GenBank/DDBJ whole genome shotgun (WGS) entry which is preliminary data.</text>
</comment>
<proteinExistence type="predicted"/>
<name>A0ABU7CB76_9TELE</name>
<accession>A0ABU7CB76</accession>
<gene>
    <name evidence="1" type="ORF">ATANTOWER_007719</name>
</gene>
<evidence type="ECO:0000313" key="1">
    <source>
        <dbReference type="EMBL" id="MED6260207.1"/>
    </source>
</evidence>
<dbReference type="EMBL" id="JAHUTI010088702">
    <property type="protein sequence ID" value="MED6260207.1"/>
    <property type="molecule type" value="Genomic_DNA"/>
</dbReference>
<sequence length="107" mass="12081">MLEVGTSFSATHYGRSVGLTPVLSQQCGAPFLSRYALGILTVFRKQIASTLTALRFCLQCDLLSFLRPYRKTTTYILPQWKYRGNNKIQRQLHLKPVPTLKAYLSAG</sequence>
<organism evidence="1 2">
    <name type="scientific">Ataeniobius toweri</name>
    <dbReference type="NCBI Taxonomy" id="208326"/>
    <lineage>
        <taxon>Eukaryota</taxon>
        <taxon>Metazoa</taxon>
        <taxon>Chordata</taxon>
        <taxon>Craniata</taxon>
        <taxon>Vertebrata</taxon>
        <taxon>Euteleostomi</taxon>
        <taxon>Actinopterygii</taxon>
        <taxon>Neopterygii</taxon>
        <taxon>Teleostei</taxon>
        <taxon>Neoteleostei</taxon>
        <taxon>Acanthomorphata</taxon>
        <taxon>Ovalentaria</taxon>
        <taxon>Atherinomorphae</taxon>
        <taxon>Cyprinodontiformes</taxon>
        <taxon>Goodeidae</taxon>
        <taxon>Ataeniobius</taxon>
    </lineage>
</organism>
<dbReference type="Proteomes" id="UP001345963">
    <property type="component" value="Unassembled WGS sequence"/>
</dbReference>
<keyword evidence="2" id="KW-1185">Reference proteome</keyword>